<protein>
    <submittedName>
        <fullName evidence="1">Uncharacterized protein</fullName>
    </submittedName>
</protein>
<accession>A0A6G1CZA5</accession>
<dbReference type="EMBL" id="SPHZ02000007">
    <property type="protein sequence ID" value="KAF0905471.1"/>
    <property type="molecule type" value="Genomic_DNA"/>
</dbReference>
<dbReference type="Proteomes" id="UP000479710">
    <property type="component" value="Unassembled WGS sequence"/>
</dbReference>
<keyword evidence="2" id="KW-1185">Reference proteome</keyword>
<dbReference type="OrthoDB" id="720490at2759"/>
<comment type="caution">
    <text evidence="1">The sequence shown here is derived from an EMBL/GenBank/DDBJ whole genome shotgun (WGS) entry which is preliminary data.</text>
</comment>
<sequence>MVITNRLLLPTTDFYITQKDVYLSNDLARAAKIDLSKAVYDSIHDAAFVWHENDRLSKHQTCIAAYTPFLVLMYIENLHLPQDNGVDPMHTPRIELYTKDMVEQISQLDRTADEGEPEEFGQLVQPVIDVIGVYGHQKNVSADEIAKQIYLVQTRQAAVYDQIIKILNDNTSTEKKSLLLQPP</sequence>
<evidence type="ECO:0000313" key="1">
    <source>
        <dbReference type="EMBL" id="KAF0905471.1"/>
    </source>
</evidence>
<evidence type="ECO:0000313" key="2">
    <source>
        <dbReference type="Proteomes" id="UP000479710"/>
    </source>
</evidence>
<dbReference type="AlphaFoldDB" id="A0A6G1CZA5"/>
<proteinExistence type="predicted"/>
<name>A0A6G1CZA5_9ORYZ</name>
<gene>
    <name evidence="1" type="ORF">E2562_004439</name>
</gene>
<reference evidence="1 2" key="1">
    <citation type="submission" date="2019-11" db="EMBL/GenBank/DDBJ databases">
        <title>Whole genome sequence of Oryza granulata.</title>
        <authorList>
            <person name="Li W."/>
        </authorList>
    </citation>
    <scope>NUCLEOTIDE SEQUENCE [LARGE SCALE GENOMIC DNA]</scope>
    <source>
        <strain evidence="2">cv. Menghai</strain>
        <tissue evidence="1">Leaf</tissue>
    </source>
</reference>
<organism evidence="1 2">
    <name type="scientific">Oryza meyeriana var. granulata</name>
    <dbReference type="NCBI Taxonomy" id="110450"/>
    <lineage>
        <taxon>Eukaryota</taxon>
        <taxon>Viridiplantae</taxon>
        <taxon>Streptophyta</taxon>
        <taxon>Embryophyta</taxon>
        <taxon>Tracheophyta</taxon>
        <taxon>Spermatophyta</taxon>
        <taxon>Magnoliopsida</taxon>
        <taxon>Liliopsida</taxon>
        <taxon>Poales</taxon>
        <taxon>Poaceae</taxon>
        <taxon>BOP clade</taxon>
        <taxon>Oryzoideae</taxon>
        <taxon>Oryzeae</taxon>
        <taxon>Oryzinae</taxon>
        <taxon>Oryza</taxon>
        <taxon>Oryza meyeriana</taxon>
    </lineage>
</organism>